<dbReference type="AlphaFoldDB" id="A0A7W4PM33"/>
<comment type="subcellular location">
    <subcellularLocation>
        <location evidence="1 12">Cell membrane</location>
        <topology evidence="1 12">Multi-pass membrane protein</topology>
    </subcellularLocation>
</comment>
<feature type="transmembrane region" description="Helical" evidence="12">
    <location>
        <begin position="71"/>
        <end position="92"/>
    </location>
</feature>
<feature type="transmembrane region" description="Helical" evidence="12">
    <location>
        <begin position="104"/>
        <end position="125"/>
    </location>
</feature>
<dbReference type="GO" id="GO:0005886">
    <property type="term" value="C:plasma membrane"/>
    <property type="evidence" value="ECO:0007669"/>
    <property type="project" value="UniProtKB-SubCell"/>
</dbReference>
<comment type="caution">
    <text evidence="13">The sequence shown here is derived from an EMBL/GenBank/DDBJ whole genome shotgun (WGS) entry which is preliminary data.</text>
</comment>
<proteinExistence type="inferred from homology"/>
<evidence type="ECO:0000256" key="4">
    <source>
        <dbReference type="ARBA" id="ARBA00022692"/>
    </source>
</evidence>
<evidence type="ECO:0000256" key="5">
    <source>
        <dbReference type="ARBA" id="ARBA00022989"/>
    </source>
</evidence>
<dbReference type="EMBL" id="JABEQM010000018">
    <property type="protein sequence ID" value="MBB2203107.1"/>
    <property type="molecule type" value="Genomic_DNA"/>
</dbReference>
<dbReference type="HAMAP" id="MF_00454">
    <property type="entry name" value="FluC"/>
    <property type="match status" value="1"/>
</dbReference>
<evidence type="ECO:0000256" key="6">
    <source>
        <dbReference type="ARBA" id="ARBA00023053"/>
    </source>
</evidence>
<protein>
    <recommendedName>
        <fullName evidence="12">Fluoride-specific ion channel FluC</fullName>
    </recommendedName>
</protein>
<dbReference type="PANTHER" id="PTHR28259">
    <property type="entry name" value="FLUORIDE EXPORT PROTEIN 1-RELATED"/>
    <property type="match status" value="1"/>
</dbReference>
<reference evidence="13 14" key="1">
    <citation type="submission" date="2020-04" db="EMBL/GenBank/DDBJ databases">
        <title>Description of novel Gluconacetobacter.</title>
        <authorList>
            <person name="Sombolestani A."/>
        </authorList>
    </citation>
    <scope>NUCLEOTIDE SEQUENCE [LARGE SCALE GENOMIC DNA]</scope>
    <source>
        <strain evidence="13 14">LMG 27802</strain>
    </source>
</reference>
<dbReference type="Proteomes" id="UP000578030">
    <property type="component" value="Unassembled WGS sequence"/>
</dbReference>
<keyword evidence="12" id="KW-0813">Transport</keyword>
<keyword evidence="8 12" id="KW-0472">Membrane</keyword>
<comment type="function">
    <text evidence="12">Fluoride-specific ion channel. Important for reducing fluoride concentration in the cell, thus reducing its toxicity.</text>
</comment>
<evidence type="ECO:0000313" key="13">
    <source>
        <dbReference type="EMBL" id="MBB2203107.1"/>
    </source>
</evidence>
<keyword evidence="7 12" id="KW-0406">Ion transport</keyword>
<keyword evidence="5 12" id="KW-1133">Transmembrane helix</keyword>
<dbReference type="Pfam" id="PF02537">
    <property type="entry name" value="CRCB"/>
    <property type="match status" value="1"/>
</dbReference>
<comment type="similarity">
    <text evidence="10 12">Belongs to the fluoride channel Fluc/FEX (TC 1.A.43) family.</text>
</comment>
<organism evidence="13 14">
    <name type="scientific">Gluconacetobacter tumulisoli</name>
    <dbReference type="NCBI Taxonomy" id="1286189"/>
    <lineage>
        <taxon>Bacteria</taxon>
        <taxon>Pseudomonadati</taxon>
        <taxon>Pseudomonadota</taxon>
        <taxon>Alphaproteobacteria</taxon>
        <taxon>Acetobacterales</taxon>
        <taxon>Acetobacteraceae</taxon>
        <taxon>Gluconacetobacter</taxon>
    </lineage>
</organism>
<keyword evidence="4 12" id="KW-0812">Transmembrane</keyword>
<feature type="transmembrane region" description="Helical" evidence="12">
    <location>
        <begin position="37"/>
        <end position="59"/>
    </location>
</feature>
<accession>A0A7W4PM33</accession>
<evidence type="ECO:0000256" key="7">
    <source>
        <dbReference type="ARBA" id="ARBA00023065"/>
    </source>
</evidence>
<evidence type="ECO:0000256" key="9">
    <source>
        <dbReference type="ARBA" id="ARBA00023303"/>
    </source>
</evidence>
<keyword evidence="6 12" id="KW-0915">Sodium</keyword>
<evidence type="ECO:0000256" key="10">
    <source>
        <dbReference type="ARBA" id="ARBA00035120"/>
    </source>
</evidence>
<evidence type="ECO:0000256" key="3">
    <source>
        <dbReference type="ARBA" id="ARBA00022519"/>
    </source>
</evidence>
<keyword evidence="3" id="KW-0997">Cell inner membrane</keyword>
<evidence type="ECO:0000313" key="14">
    <source>
        <dbReference type="Proteomes" id="UP000578030"/>
    </source>
</evidence>
<feature type="binding site" evidence="12">
    <location>
        <position position="82"/>
    </location>
    <ligand>
        <name>Na(+)</name>
        <dbReference type="ChEBI" id="CHEBI:29101"/>
        <note>structural</note>
    </ligand>
</feature>
<feature type="transmembrane region" description="Helical" evidence="12">
    <location>
        <begin position="7"/>
        <end position="31"/>
    </location>
</feature>
<feature type="binding site" evidence="12">
    <location>
        <position position="79"/>
    </location>
    <ligand>
        <name>Na(+)</name>
        <dbReference type="ChEBI" id="CHEBI:29101"/>
        <note>structural</note>
    </ligand>
</feature>
<gene>
    <name evidence="12 13" type="primary">crcB</name>
    <name evidence="12" type="synonym">fluC</name>
    <name evidence="13" type="ORF">HLH28_16275</name>
</gene>
<dbReference type="GO" id="GO:0046872">
    <property type="term" value="F:metal ion binding"/>
    <property type="evidence" value="ECO:0007669"/>
    <property type="project" value="UniProtKB-KW"/>
</dbReference>
<dbReference type="InterPro" id="IPR003691">
    <property type="entry name" value="FluC"/>
</dbReference>
<dbReference type="GO" id="GO:0140114">
    <property type="term" value="P:cellular detoxification of fluoride"/>
    <property type="evidence" value="ECO:0007669"/>
    <property type="project" value="UniProtKB-UniRule"/>
</dbReference>
<keyword evidence="2 12" id="KW-1003">Cell membrane</keyword>
<evidence type="ECO:0000256" key="8">
    <source>
        <dbReference type="ARBA" id="ARBA00023136"/>
    </source>
</evidence>
<keyword evidence="9 12" id="KW-0407">Ion channel</keyword>
<dbReference type="NCBIfam" id="TIGR00494">
    <property type="entry name" value="crcB"/>
    <property type="match status" value="1"/>
</dbReference>
<evidence type="ECO:0000256" key="11">
    <source>
        <dbReference type="ARBA" id="ARBA00035585"/>
    </source>
</evidence>
<comment type="catalytic activity">
    <reaction evidence="11">
        <text>fluoride(in) = fluoride(out)</text>
        <dbReference type="Rhea" id="RHEA:76159"/>
        <dbReference type="ChEBI" id="CHEBI:17051"/>
    </reaction>
    <physiologicalReaction direction="left-to-right" evidence="11">
        <dbReference type="Rhea" id="RHEA:76160"/>
    </physiologicalReaction>
</comment>
<comment type="activity regulation">
    <text evidence="12">Na(+) is not transported, but it plays an essential structural role and its presence is essential for fluoride channel function.</text>
</comment>
<evidence type="ECO:0000256" key="12">
    <source>
        <dbReference type="HAMAP-Rule" id="MF_00454"/>
    </source>
</evidence>
<keyword evidence="12" id="KW-0479">Metal-binding</keyword>
<dbReference type="GO" id="GO:0062054">
    <property type="term" value="F:fluoride channel activity"/>
    <property type="evidence" value="ECO:0007669"/>
    <property type="project" value="UniProtKB-UniRule"/>
</dbReference>
<keyword evidence="14" id="KW-1185">Reference proteome</keyword>
<name>A0A7W4PM33_9PROT</name>
<sequence length="144" mass="15564">MSFYTCLVVMVGGAIGTLARYLVSVATLPISRYLPRGTIFAINTLGSFIIGFFGTLTLAHGRYPLSENARLFVMIGLCGGYTTFSSFSLQTLDLMRGEAWGRAFANIALSILLCIGAVWLGHVLASRLNDGAVEIVQTYIEEEA</sequence>
<evidence type="ECO:0000256" key="1">
    <source>
        <dbReference type="ARBA" id="ARBA00004651"/>
    </source>
</evidence>
<evidence type="ECO:0000256" key="2">
    <source>
        <dbReference type="ARBA" id="ARBA00022475"/>
    </source>
</evidence>
<dbReference type="RefSeq" id="WP_182961137.1">
    <property type="nucleotide sequence ID" value="NZ_JABEQM010000018.1"/>
</dbReference>
<dbReference type="PANTHER" id="PTHR28259:SF1">
    <property type="entry name" value="FLUORIDE EXPORT PROTEIN 1-RELATED"/>
    <property type="match status" value="1"/>
</dbReference>